<reference evidence="2 3" key="1">
    <citation type="submission" date="2016-11" db="EMBL/GenBank/DDBJ databases">
        <authorList>
            <person name="Jaros S."/>
            <person name="Januszkiewicz K."/>
            <person name="Wedrychowicz H."/>
        </authorList>
    </citation>
    <scope>NUCLEOTIDE SEQUENCE [LARGE SCALE GENOMIC DNA]</scope>
    <source>
        <strain evidence="2 3">DSM 100565</strain>
    </source>
</reference>
<dbReference type="EMBL" id="FQYO01000006">
    <property type="protein sequence ID" value="SHJ19976.1"/>
    <property type="molecule type" value="Genomic_DNA"/>
</dbReference>
<evidence type="ECO:0000313" key="3">
    <source>
        <dbReference type="Proteomes" id="UP000184292"/>
    </source>
</evidence>
<name>A0A1M6HCU6_9RHOB</name>
<keyword evidence="3" id="KW-1185">Reference proteome</keyword>
<dbReference type="Gene3D" id="3.10.20.880">
    <property type="match status" value="1"/>
</dbReference>
<dbReference type="InterPro" id="IPR041414">
    <property type="entry name" value="Raco-like_middle"/>
</dbReference>
<dbReference type="InterPro" id="IPR052911">
    <property type="entry name" value="Corrinoid_activation_enz"/>
</dbReference>
<dbReference type="InterPro" id="IPR040506">
    <property type="entry name" value="RACo_linker"/>
</dbReference>
<dbReference type="Proteomes" id="UP000184292">
    <property type="component" value="Unassembled WGS sequence"/>
</dbReference>
<dbReference type="Gene3D" id="3.10.20.30">
    <property type="match status" value="1"/>
</dbReference>
<dbReference type="InterPro" id="IPR001041">
    <property type="entry name" value="2Fe-2S_ferredoxin-type"/>
</dbReference>
<dbReference type="Pfam" id="PF14574">
    <property type="entry name" value="RACo_C_ter"/>
    <property type="match status" value="1"/>
</dbReference>
<dbReference type="PANTHER" id="PTHR42895:SF2">
    <property type="entry name" value="IRON-SULFUR CLUSTER PROTEIN"/>
    <property type="match status" value="1"/>
</dbReference>
<dbReference type="InterPro" id="IPR012675">
    <property type="entry name" value="Beta-grasp_dom_sf"/>
</dbReference>
<dbReference type="GO" id="GO:0051536">
    <property type="term" value="F:iron-sulfur cluster binding"/>
    <property type="evidence" value="ECO:0007669"/>
    <property type="project" value="InterPro"/>
</dbReference>
<dbReference type="PANTHER" id="PTHR42895">
    <property type="entry name" value="IRON-SULFUR CLUSTER-BINDING PROTEIN-RELATED"/>
    <property type="match status" value="1"/>
</dbReference>
<protein>
    <submittedName>
        <fullName evidence="2">Uncharacterized 2Fe-2 and 4Fe-4S clusters-containing protein, contains DUF4445 domain</fullName>
    </submittedName>
</protein>
<dbReference type="InterPro" id="IPR036010">
    <property type="entry name" value="2Fe-2S_ferredoxin-like_sf"/>
</dbReference>
<organism evidence="2 3">
    <name type="scientific">Wenxinia saemankumensis</name>
    <dbReference type="NCBI Taxonomy" id="1447782"/>
    <lineage>
        <taxon>Bacteria</taxon>
        <taxon>Pseudomonadati</taxon>
        <taxon>Pseudomonadota</taxon>
        <taxon>Alphaproteobacteria</taxon>
        <taxon>Rhodobacterales</taxon>
        <taxon>Roseobacteraceae</taxon>
        <taxon>Wenxinia</taxon>
    </lineage>
</organism>
<dbReference type="Pfam" id="PF17651">
    <property type="entry name" value="Raco_middle"/>
    <property type="match status" value="1"/>
</dbReference>
<evidence type="ECO:0000313" key="2">
    <source>
        <dbReference type="EMBL" id="SHJ19976.1"/>
    </source>
</evidence>
<dbReference type="STRING" id="1447782.SAMN05444417_3160"/>
<dbReference type="AlphaFoldDB" id="A0A1M6HCU6"/>
<dbReference type="InterPro" id="IPR027980">
    <property type="entry name" value="RACo_C"/>
</dbReference>
<feature type="domain" description="2Fe-2S ferredoxin-type" evidence="1">
    <location>
        <begin position="5"/>
        <end position="109"/>
    </location>
</feature>
<dbReference type="SUPFAM" id="SSF54292">
    <property type="entry name" value="2Fe-2S ferredoxin-like"/>
    <property type="match status" value="1"/>
</dbReference>
<sequence>MAEDPLVIFTPSGKRGRVPAGTPVLAAARRLGVDLDSVCGGRGICSKCQVSPGRGDFPKFGVTVAPGALSAWNEVEARYDRIRGLKEGRRLGCQAQILSDVVIDVPPESQVHRQVVRKSASAREIVMDPATKLYFVTVPEPDMHEPSGDLERLAAALKEAWGIERLTAPLPVLSRLQPVLRKGKWEVTVALHKGHRDEAHRLIDLWPGFHEGRLYGLAIDLGSTTIAAHLTDLRNGTVKASAGVMNPQIRFGEDLMSRVSYAMMNEGGAAEMTAAVRDAISRLAAEIATEVGIEARDIVEAVFVCNPVMHHLLLGIDPVELGQAPFALATSESLSLDAAELGLTGLSDAARVFVLPCIAGHVGADAAAVALSEEPGKSEDLVLVVDVGTNAEILLGDRDGVLACSSPTGPAFEGAQISSGQRAAPGAIERVEIDPQTKEPRFRVIGCELWSDEAGFAEQAGTVTGICGSGIIEAVAEMRMAGLLDAKGLIGSAEQTGTDRCEAEGRTHAYLIHDGTEAGGPRITVTQGDIRAIQLAKSALYAGARLLMDERGVDAVGRVVLAGAFGAHISPKHAMVLGMIPDVPLDKVTSAGNAAGTGARIALCSVAARARIEAEVRRIHKVETAIEPRFQEHFVAANAIPHATAPFANLRAVAPLPDVSFNTGGGGEGGRRRRRRDA</sequence>
<dbReference type="Pfam" id="PF17650">
    <property type="entry name" value="RACo_linker"/>
    <property type="match status" value="1"/>
</dbReference>
<dbReference type="CDD" id="cd00207">
    <property type="entry name" value="fer2"/>
    <property type="match status" value="1"/>
</dbReference>
<proteinExistence type="predicted"/>
<dbReference type="OrthoDB" id="9810588at2"/>
<dbReference type="InterPro" id="IPR042259">
    <property type="entry name" value="Raco-like_middle_sf"/>
</dbReference>
<evidence type="ECO:0000259" key="1">
    <source>
        <dbReference type="PROSITE" id="PS51085"/>
    </source>
</evidence>
<dbReference type="RefSeq" id="WP_073333296.1">
    <property type="nucleotide sequence ID" value="NZ_FQYO01000006.1"/>
</dbReference>
<dbReference type="PROSITE" id="PS51085">
    <property type="entry name" value="2FE2S_FER_2"/>
    <property type="match status" value="1"/>
</dbReference>
<accession>A0A1M6HCU6</accession>
<gene>
    <name evidence="2" type="ORF">SAMN05444417_3160</name>
</gene>
<dbReference type="Gene3D" id="3.30.420.480">
    <property type="entry name" value="Domain of unknown function (DUF4445)"/>
    <property type="match status" value="1"/>
</dbReference>